<protein>
    <recommendedName>
        <fullName evidence="2">DUF7305 domain-containing protein</fullName>
    </recommendedName>
</protein>
<evidence type="ECO:0000259" key="2">
    <source>
        <dbReference type="Pfam" id="PF23981"/>
    </source>
</evidence>
<gene>
    <name evidence="3" type="ORF">SAMN04489842_4110</name>
</gene>
<keyword evidence="1" id="KW-0812">Transmembrane</keyword>
<reference evidence="4" key="1">
    <citation type="submission" date="2016-10" db="EMBL/GenBank/DDBJ databases">
        <authorList>
            <person name="Varghese N."/>
            <person name="Submissions S."/>
        </authorList>
    </citation>
    <scope>NUCLEOTIDE SEQUENCE [LARGE SCALE GENOMIC DNA]</scope>
    <source>
        <strain evidence="4">DSM 24767</strain>
    </source>
</reference>
<evidence type="ECO:0000313" key="3">
    <source>
        <dbReference type="EMBL" id="SDR44762.1"/>
    </source>
</evidence>
<dbReference type="EMBL" id="FNLC01000008">
    <property type="protein sequence ID" value="SDR44762.1"/>
    <property type="molecule type" value="Genomic_DNA"/>
</dbReference>
<dbReference type="InterPro" id="IPR055729">
    <property type="entry name" value="DUF7305"/>
</dbReference>
<dbReference type="Pfam" id="PF23960">
    <property type="entry name" value="DUF7289"/>
    <property type="match status" value="1"/>
</dbReference>
<evidence type="ECO:0000256" key="1">
    <source>
        <dbReference type="SAM" id="Phobius"/>
    </source>
</evidence>
<organism evidence="3 4">
    <name type="scientific">Natronobacterium texcoconense</name>
    <dbReference type="NCBI Taxonomy" id="1095778"/>
    <lineage>
        <taxon>Archaea</taxon>
        <taxon>Methanobacteriati</taxon>
        <taxon>Methanobacteriota</taxon>
        <taxon>Stenosarchaea group</taxon>
        <taxon>Halobacteria</taxon>
        <taxon>Halobacteriales</taxon>
        <taxon>Natrialbaceae</taxon>
        <taxon>Natronobacterium</taxon>
    </lineage>
</organism>
<keyword evidence="1" id="KW-0472">Membrane</keyword>
<dbReference type="AlphaFoldDB" id="A0A1H1J488"/>
<evidence type="ECO:0000313" key="4">
    <source>
        <dbReference type="Proteomes" id="UP000198848"/>
    </source>
</evidence>
<accession>A0A1H1J488</accession>
<proteinExistence type="predicted"/>
<name>A0A1H1J488_NATTX</name>
<feature type="domain" description="DUF7305" evidence="2">
    <location>
        <begin position="250"/>
        <end position="450"/>
    </location>
</feature>
<dbReference type="InterPro" id="IPR055713">
    <property type="entry name" value="DUF7289"/>
</dbReference>
<sequence length="483" mass="52418">MRAQSAIIGVVILIGMVSLVSVSIFLVAGDTVTSIQQEAEQERVESAFVELGQQMQTASSTTDVSRGLDLEIGQDGAVVREESGVISVSSEALDDDAIDDLTIGTVEYENDDGTKIAYEAGAVFRETGNETQVISAPSIHYDAVTDTLTLPVVTATGEERLNAGNVQFSHVRTESFQEAAVVENESVTITIESDYYRGWESFFENQAGDSSVRNVDHANRTIDVRVGYIDAEETFEDGILVSEYVDGFDNADVDDGDIEGGSAPELDSVIQEMVDDIEDGEKEHTPLSTEDDPISESGTYWRSDELRIEDELTFDISSGNTTLIVDDDIVVEDDLVADAGGSDHELKIYTTGNFDLHDGNVSVTDGNASQLQLYGTSETHVGIQSSSYEGTIYAPRDEPWGDTENEVFDPGCTEQVCMQASVDFTGAVATSSANIHSASVTFEYDSSLEDNDIQLYPDTYSLPPQLTYLNVAHYEVDVENSSR</sequence>
<feature type="transmembrane region" description="Helical" evidence="1">
    <location>
        <begin position="7"/>
        <end position="28"/>
    </location>
</feature>
<keyword evidence="1" id="KW-1133">Transmembrane helix</keyword>
<keyword evidence="4" id="KW-1185">Reference proteome</keyword>
<dbReference type="Proteomes" id="UP000198848">
    <property type="component" value="Unassembled WGS sequence"/>
</dbReference>
<dbReference type="Pfam" id="PF23981">
    <property type="entry name" value="DUF7305"/>
    <property type="match status" value="1"/>
</dbReference>